<dbReference type="InterPro" id="IPR018755">
    <property type="entry name" value="Phage_Mu_Gp48"/>
</dbReference>
<sequence length="216" mass="25298">MMDINTIHWFPNHIADMCDFQEIAKAYDYLLMQAMDNMQKVFKNQFLNTLDEDGCAMHEQILGIGANPVDTLEDRRRRIRGYYASDLPYTENKLRQVLSAMCEKNGFEMIVDGKKYQVDIQIRLNSVNMVNNVREIARKMIPANMVVNVNIIYNIHQRFQVFTHADLSKYTHEQLRSDKIFQAQYNFHGSIGRMRHSELAAYTHQQIFQDPNIGGK</sequence>
<reference evidence="1" key="1">
    <citation type="journal article" date="2021" name="Proc. Natl. Acad. Sci. U.S.A.">
        <title>A Catalog of Tens of Thousands of Viruses from Human Metagenomes Reveals Hidden Associations with Chronic Diseases.</title>
        <authorList>
            <person name="Tisza M.J."/>
            <person name="Buck C.B."/>
        </authorList>
    </citation>
    <scope>NUCLEOTIDE SEQUENCE</scope>
    <source>
        <strain evidence="1">Ctitf6</strain>
    </source>
</reference>
<name>A0A8S5P2J4_9CAUD</name>
<dbReference type="Pfam" id="PF10076">
    <property type="entry name" value="Phage_Mu_Gp48"/>
    <property type="match status" value="1"/>
</dbReference>
<proteinExistence type="predicted"/>
<dbReference type="EMBL" id="BK015313">
    <property type="protein sequence ID" value="DAE00856.1"/>
    <property type="molecule type" value="Genomic_DNA"/>
</dbReference>
<evidence type="ECO:0000313" key="1">
    <source>
        <dbReference type="EMBL" id="DAE00856.1"/>
    </source>
</evidence>
<organism evidence="1">
    <name type="scientific">Siphoviridae sp. ctitf6</name>
    <dbReference type="NCBI Taxonomy" id="2825627"/>
    <lineage>
        <taxon>Viruses</taxon>
        <taxon>Duplodnaviria</taxon>
        <taxon>Heunggongvirae</taxon>
        <taxon>Uroviricota</taxon>
        <taxon>Caudoviricetes</taxon>
    </lineage>
</organism>
<protein>
    <submittedName>
        <fullName evidence="1">Tail protein</fullName>
    </submittedName>
</protein>
<accession>A0A8S5P2J4</accession>